<dbReference type="SUPFAM" id="SSF81324">
    <property type="entry name" value="Voltage-gated potassium channels"/>
    <property type="match status" value="1"/>
</dbReference>
<dbReference type="EMBL" id="CAJVPI010000018">
    <property type="protein sequence ID" value="CAG8457281.1"/>
    <property type="molecule type" value="Genomic_DNA"/>
</dbReference>
<sequence>MASTDESAIPIGTDPFAGETQDAHKLYSLSRSERMRGVANRILYSKFYTWLYLGMALLSIVSIVLSIKEKCPSILFIVLEIIINVVMITEVLTRFIALRKLYWKSIYNIVDLVLVLLCLVTLIFIVTDGCSEHKSEEIFDTILLVIRNLMQFGRLFVMLRKNQKNRSARSARVDFSQRDPSMSIDIDAQAAFALINDEDDDIL</sequence>
<evidence type="ECO:0000259" key="6">
    <source>
        <dbReference type="Pfam" id="PF00520"/>
    </source>
</evidence>
<gene>
    <name evidence="7" type="ORF">PBRASI_LOCUS386</name>
</gene>
<evidence type="ECO:0000256" key="4">
    <source>
        <dbReference type="ARBA" id="ARBA00023136"/>
    </source>
</evidence>
<organism evidence="7 8">
    <name type="scientific">Paraglomus brasilianum</name>
    <dbReference type="NCBI Taxonomy" id="144538"/>
    <lineage>
        <taxon>Eukaryota</taxon>
        <taxon>Fungi</taxon>
        <taxon>Fungi incertae sedis</taxon>
        <taxon>Mucoromycota</taxon>
        <taxon>Glomeromycotina</taxon>
        <taxon>Glomeromycetes</taxon>
        <taxon>Paraglomerales</taxon>
        <taxon>Paraglomeraceae</taxon>
        <taxon>Paraglomus</taxon>
    </lineage>
</organism>
<feature type="transmembrane region" description="Helical" evidence="5">
    <location>
        <begin position="47"/>
        <end position="67"/>
    </location>
</feature>
<keyword evidence="8" id="KW-1185">Reference proteome</keyword>
<dbReference type="Gene3D" id="1.20.120.350">
    <property type="entry name" value="Voltage-gated potassium channels. Chain C"/>
    <property type="match status" value="1"/>
</dbReference>
<keyword evidence="4 5" id="KW-0472">Membrane</keyword>
<evidence type="ECO:0000256" key="3">
    <source>
        <dbReference type="ARBA" id="ARBA00022989"/>
    </source>
</evidence>
<proteinExistence type="predicted"/>
<evidence type="ECO:0000256" key="1">
    <source>
        <dbReference type="ARBA" id="ARBA00004141"/>
    </source>
</evidence>
<feature type="transmembrane region" description="Helical" evidence="5">
    <location>
        <begin position="105"/>
        <end position="126"/>
    </location>
</feature>
<keyword evidence="3 5" id="KW-1133">Transmembrane helix</keyword>
<comment type="subcellular location">
    <subcellularLocation>
        <location evidence="1">Membrane</location>
        <topology evidence="1">Multi-pass membrane protein</topology>
    </subcellularLocation>
</comment>
<dbReference type="AlphaFoldDB" id="A0A9N8VP86"/>
<dbReference type="InterPro" id="IPR027359">
    <property type="entry name" value="Volt_channel_dom_sf"/>
</dbReference>
<feature type="transmembrane region" description="Helical" evidence="5">
    <location>
        <begin position="138"/>
        <end position="157"/>
    </location>
</feature>
<reference evidence="7" key="1">
    <citation type="submission" date="2021-06" db="EMBL/GenBank/DDBJ databases">
        <authorList>
            <person name="Kallberg Y."/>
            <person name="Tangrot J."/>
            <person name="Rosling A."/>
        </authorList>
    </citation>
    <scope>NUCLEOTIDE SEQUENCE</scope>
    <source>
        <strain evidence="7">BR232B</strain>
    </source>
</reference>
<name>A0A9N8VP86_9GLOM</name>
<accession>A0A9N8VP86</accession>
<evidence type="ECO:0000313" key="8">
    <source>
        <dbReference type="Proteomes" id="UP000789739"/>
    </source>
</evidence>
<dbReference type="PANTHER" id="PTHR38483:SF1">
    <property type="entry name" value="ION TRANSPORT DOMAIN-CONTAINING PROTEIN"/>
    <property type="match status" value="1"/>
</dbReference>
<dbReference type="Proteomes" id="UP000789739">
    <property type="component" value="Unassembled WGS sequence"/>
</dbReference>
<evidence type="ECO:0000256" key="2">
    <source>
        <dbReference type="ARBA" id="ARBA00022692"/>
    </source>
</evidence>
<evidence type="ECO:0000313" key="7">
    <source>
        <dbReference type="EMBL" id="CAG8457281.1"/>
    </source>
</evidence>
<dbReference type="GO" id="GO:0005216">
    <property type="term" value="F:monoatomic ion channel activity"/>
    <property type="evidence" value="ECO:0007669"/>
    <property type="project" value="InterPro"/>
</dbReference>
<feature type="domain" description="Ion transport" evidence="6">
    <location>
        <begin position="46"/>
        <end position="160"/>
    </location>
</feature>
<feature type="transmembrane region" description="Helical" evidence="5">
    <location>
        <begin position="73"/>
        <end position="93"/>
    </location>
</feature>
<dbReference type="PANTHER" id="PTHR38483">
    <property type="entry name" value="CHROMOSOME 1, WHOLE GENOME SHOTGUN SEQUENCE"/>
    <property type="match status" value="1"/>
</dbReference>
<dbReference type="GO" id="GO:0016020">
    <property type="term" value="C:membrane"/>
    <property type="evidence" value="ECO:0007669"/>
    <property type="project" value="UniProtKB-SubCell"/>
</dbReference>
<protein>
    <submittedName>
        <fullName evidence="7">6088_t:CDS:1</fullName>
    </submittedName>
</protein>
<keyword evidence="2 5" id="KW-0812">Transmembrane</keyword>
<dbReference type="Pfam" id="PF00520">
    <property type="entry name" value="Ion_trans"/>
    <property type="match status" value="1"/>
</dbReference>
<evidence type="ECO:0000256" key="5">
    <source>
        <dbReference type="SAM" id="Phobius"/>
    </source>
</evidence>
<comment type="caution">
    <text evidence="7">The sequence shown here is derived from an EMBL/GenBank/DDBJ whole genome shotgun (WGS) entry which is preliminary data.</text>
</comment>
<dbReference type="InterPro" id="IPR005821">
    <property type="entry name" value="Ion_trans_dom"/>
</dbReference>
<dbReference type="OrthoDB" id="429183at2759"/>